<comment type="caution">
    <text evidence="2">The sequence shown here is derived from an EMBL/GenBank/DDBJ whole genome shotgun (WGS) entry which is preliminary data.</text>
</comment>
<evidence type="ECO:0000256" key="1">
    <source>
        <dbReference type="SAM" id="MobiDB-lite"/>
    </source>
</evidence>
<feature type="region of interest" description="Disordered" evidence="1">
    <location>
        <begin position="79"/>
        <end position="98"/>
    </location>
</feature>
<dbReference type="AlphaFoldDB" id="A0AAD4KHN6"/>
<evidence type="ECO:0000313" key="3">
    <source>
        <dbReference type="Proteomes" id="UP001201262"/>
    </source>
</evidence>
<proteinExistence type="predicted"/>
<sequence>MEYSVAPFGYVFDKHYVKPGDNEEERVQRTRHSNAGRVDTKTPRYIYWNPSSPSASCIGDIKEGITSSEADLVSKINQHPRGVDDRFSNTHYKSPPHHPKESDLMNNFFWCWGWVLTDPISSASLRDNRIEGRVYKGLPEETQQNLDFMPFLSCGGPRNTQIKKTPRKS</sequence>
<gene>
    <name evidence="2" type="ORF">BGW36DRAFT_386756</name>
</gene>
<dbReference type="RefSeq" id="XP_046067992.1">
    <property type="nucleotide sequence ID" value="XM_046217033.1"/>
</dbReference>
<dbReference type="GeneID" id="70247320"/>
<organism evidence="2 3">
    <name type="scientific">Talaromyces proteolyticus</name>
    <dbReference type="NCBI Taxonomy" id="1131652"/>
    <lineage>
        <taxon>Eukaryota</taxon>
        <taxon>Fungi</taxon>
        <taxon>Dikarya</taxon>
        <taxon>Ascomycota</taxon>
        <taxon>Pezizomycotina</taxon>
        <taxon>Eurotiomycetes</taxon>
        <taxon>Eurotiomycetidae</taxon>
        <taxon>Eurotiales</taxon>
        <taxon>Trichocomaceae</taxon>
        <taxon>Talaromyces</taxon>
        <taxon>Talaromyces sect. Bacilispori</taxon>
    </lineage>
</organism>
<dbReference type="EMBL" id="JAJTJA010000011">
    <property type="protein sequence ID" value="KAH8691995.1"/>
    <property type="molecule type" value="Genomic_DNA"/>
</dbReference>
<name>A0AAD4KHN6_9EURO</name>
<evidence type="ECO:0000313" key="2">
    <source>
        <dbReference type="EMBL" id="KAH8691995.1"/>
    </source>
</evidence>
<protein>
    <submittedName>
        <fullName evidence="2">Uncharacterized protein</fullName>
    </submittedName>
</protein>
<accession>A0AAD4KHN6</accession>
<reference evidence="2" key="1">
    <citation type="submission" date="2021-12" db="EMBL/GenBank/DDBJ databases">
        <title>Convergent genome expansion in fungi linked to evolution of root-endophyte symbiosis.</title>
        <authorList>
            <consortium name="DOE Joint Genome Institute"/>
            <person name="Ke Y.-H."/>
            <person name="Bonito G."/>
            <person name="Liao H.-L."/>
            <person name="Looney B."/>
            <person name="Rojas-Flechas A."/>
            <person name="Nash J."/>
            <person name="Hameed K."/>
            <person name="Schadt C."/>
            <person name="Martin F."/>
            <person name="Crous P.W."/>
            <person name="Miettinen O."/>
            <person name="Magnuson J.K."/>
            <person name="Labbe J."/>
            <person name="Jacobson D."/>
            <person name="Doktycz M.J."/>
            <person name="Veneault-Fourrey C."/>
            <person name="Kuo A."/>
            <person name="Mondo S."/>
            <person name="Calhoun S."/>
            <person name="Riley R."/>
            <person name="Ohm R."/>
            <person name="LaButti K."/>
            <person name="Andreopoulos B."/>
            <person name="Pangilinan J."/>
            <person name="Nolan M."/>
            <person name="Tritt A."/>
            <person name="Clum A."/>
            <person name="Lipzen A."/>
            <person name="Daum C."/>
            <person name="Barry K."/>
            <person name="Grigoriev I.V."/>
            <person name="Vilgalys R."/>
        </authorList>
    </citation>
    <scope>NUCLEOTIDE SEQUENCE</scope>
    <source>
        <strain evidence="2">PMI_201</strain>
    </source>
</reference>
<keyword evidence="3" id="KW-1185">Reference proteome</keyword>
<dbReference type="Proteomes" id="UP001201262">
    <property type="component" value="Unassembled WGS sequence"/>
</dbReference>